<organism evidence="6">
    <name type="scientific">marine sediment metagenome</name>
    <dbReference type="NCBI Taxonomy" id="412755"/>
    <lineage>
        <taxon>unclassified sequences</taxon>
        <taxon>metagenomes</taxon>
        <taxon>ecological metagenomes</taxon>
    </lineage>
</organism>
<dbReference type="Gene3D" id="3.20.20.80">
    <property type="entry name" value="Glycosidases"/>
    <property type="match status" value="1"/>
</dbReference>
<evidence type="ECO:0000256" key="2">
    <source>
        <dbReference type="ARBA" id="ARBA00022801"/>
    </source>
</evidence>
<protein>
    <recommendedName>
        <fullName evidence="7">Beta-galactosidase</fullName>
    </recommendedName>
</protein>
<feature type="non-terminal residue" evidence="6">
    <location>
        <position position="277"/>
    </location>
</feature>
<dbReference type="EMBL" id="BARS01017945">
    <property type="protein sequence ID" value="GAF88989.1"/>
    <property type="molecule type" value="Genomic_DNA"/>
</dbReference>
<dbReference type="Gene3D" id="2.60.40.10">
    <property type="entry name" value="Immunoglobulins"/>
    <property type="match status" value="1"/>
</dbReference>
<feature type="non-terminal residue" evidence="6">
    <location>
        <position position="1"/>
    </location>
</feature>
<evidence type="ECO:0000259" key="5">
    <source>
        <dbReference type="Pfam" id="PF02836"/>
    </source>
</evidence>
<comment type="caution">
    <text evidence="6">The sequence shown here is derived from an EMBL/GenBank/DDBJ whole genome shotgun (WGS) entry which is preliminary data.</text>
</comment>
<dbReference type="AlphaFoldDB" id="X0T725"/>
<evidence type="ECO:0000259" key="4">
    <source>
        <dbReference type="Pfam" id="PF00703"/>
    </source>
</evidence>
<feature type="domain" description="Glycoside hydrolase family 2 catalytic" evidence="5">
    <location>
        <begin position="228"/>
        <end position="277"/>
    </location>
</feature>
<dbReference type="GO" id="GO:0005975">
    <property type="term" value="P:carbohydrate metabolic process"/>
    <property type="evidence" value="ECO:0007669"/>
    <property type="project" value="InterPro"/>
</dbReference>
<dbReference type="PANTHER" id="PTHR42732">
    <property type="entry name" value="BETA-GALACTOSIDASE"/>
    <property type="match status" value="1"/>
</dbReference>
<keyword evidence="3" id="KW-0326">Glycosidase</keyword>
<evidence type="ECO:0000313" key="6">
    <source>
        <dbReference type="EMBL" id="GAF88989.1"/>
    </source>
</evidence>
<evidence type="ECO:0008006" key="7">
    <source>
        <dbReference type="Google" id="ProtNLM"/>
    </source>
</evidence>
<reference evidence="6" key="1">
    <citation type="journal article" date="2014" name="Front. Microbiol.">
        <title>High frequency of phylogenetically diverse reductive dehalogenase-homologous genes in deep subseafloor sedimentary metagenomes.</title>
        <authorList>
            <person name="Kawai M."/>
            <person name="Futagami T."/>
            <person name="Toyoda A."/>
            <person name="Takaki Y."/>
            <person name="Nishi S."/>
            <person name="Hori S."/>
            <person name="Arai W."/>
            <person name="Tsubouchi T."/>
            <person name="Morono Y."/>
            <person name="Uchiyama I."/>
            <person name="Ito T."/>
            <person name="Fujiyama A."/>
            <person name="Inagaki F."/>
            <person name="Takami H."/>
        </authorList>
    </citation>
    <scope>NUCLEOTIDE SEQUENCE</scope>
    <source>
        <strain evidence="6">Expedition CK06-06</strain>
    </source>
</reference>
<accession>X0T725</accession>
<dbReference type="InterPro" id="IPR017853">
    <property type="entry name" value="GH"/>
</dbReference>
<feature type="domain" description="Glycoside hydrolase family 2 immunoglobulin-like beta-sandwich" evidence="4">
    <location>
        <begin position="178"/>
        <end position="221"/>
    </location>
</feature>
<dbReference type="InterPro" id="IPR008979">
    <property type="entry name" value="Galactose-bd-like_sf"/>
</dbReference>
<sequence length="277" mass="31806">YKNFPKASKAIHNPSCWNFEEGRYEYDGVAWLRKKFYYSKCSPIYLSFEAVSGYKQVWVDGELLGDHYGSFTEFSFLTNELATGMHEVVVRVDNRHDETTMPRPFVDWKIWGGIYRSVQYSSVKDVIISRMFIDVSWDGYEPTAISIRVRIVNSCKHDLKVPCSIYFEDNEIFNGNVNVEDSGGDIYLGKFNIRDVELWSPRNPKLYAVRIVCGDDDIIDKLGFRKVEAAKGKILLNGQAVKMLGINRHHTHQAHGFAIPASLSKRDMDIIQNANIN</sequence>
<dbReference type="InterPro" id="IPR036156">
    <property type="entry name" value="Beta-gal/glucu_dom_sf"/>
</dbReference>
<dbReference type="GO" id="GO:0004553">
    <property type="term" value="F:hydrolase activity, hydrolyzing O-glycosyl compounds"/>
    <property type="evidence" value="ECO:0007669"/>
    <property type="project" value="InterPro"/>
</dbReference>
<dbReference type="SUPFAM" id="SSF49785">
    <property type="entry name" value="Galactose-binding domain-like"/>
    <property type="match status" value="1"/>
</dbReference>
<dbReference type="SUPFAM" id="SSF51445">
    <property type="entry name" value="(Trans)glycosidases"/>
    <property type="match status" value="1"/>
</dbReference>
<gene>
    <name evidence="6" type="ORF">S01H1_29281</name>
</gene>
<name>X0T725_9ZZZZ</name>
<dbReference type="InterPro" id="IPR006103">
    <property type="entry name" value="Glyco_hydro_2_cat"/>
</dbReference>
<dbReference type="InterPro" id="IPR006102">
    <property type="entry name" value="Ig-like_GH2"/>
</dbReference>
<evidence type="ECO:0000256" key="3">
    <source>
        <dbReference type="ARBA" id="ARBA00023295"/>
    </source>
</evidence>
<dbReference type="InterPro" id="IPR051913">
    <property type="entry name" value="GH2_Domain-Containing"/>
</dbReference>
<dbReference type="Pfam" id="PF02836">
    <property type="entry name" value="Glyco_hydro_2_C"/>
    <property type="match status" value="1"/>
</dbReference>
<dbReference type="InterPro" id="IPR013783">
    <property type="entry name" value="Ig-like_fold"/>
</dbReference>
<proteinExistence type="inferred from homology"/>
<dbReference type="PANTHER" id="PTHR42732:SF1">
    <property type="entry name" value="BETA-MANNOSIDASE"/>
    <property type="match status" value="1"/>
</dbReference>
<dbReference type="Pfam" id="PF00703">
    <property type="entry name" value="Glyco_hydro_2"/>
    <property type="match status" value="1"/>
</dbReference>
<keyword evidence="2" id="KW-0378">Hydrolase</keyword>
<dbReference type="Gene3D" id="2.60.120.260">
    <property type="entry name" value="Galactose-binding domain-like"/>
    <property type="match status" value="1"/>
</dbReference>
<evidence type="ECO:0000256" key="1">
    <source>
        <dbReference type="ARBA" id="ARBA00007401"/>
    </source>
</evidence>
<comment type="similarity">
    <text evidence="1">Belongs to the glycosyl hydrolase 2 family.</text>
</comment>
<dbReference type="SUPFAM" id="SSF49303">
    <property type="entry name" value="beta-Galactosidase/glucuronidase domain"/>
    <property type="match status" value="1"/>
</dbReference>